<comment type="caution">
    <text evidence="2">The sequence shown here is derived from an EMBL/GenBank/DDBJ whole genome shotgun (WGS) entry which is preliminary data.</text>
</comment>
<feature type="compositionally biased region" description="Basic residues" evidence="1">
    <location>
        <begin position="83"/>
        <end position="109"/>
    </location>
</feature>
<dbReference type="Proteomes" id="UP000663872">
    <property type="component" value="Unassembled WGS sequence"/>
</dbReference>
<feature type="region of interest" description="Disordered" evidence="1">
    <location>
        <begin position="1"/>
        <end position="146"/>
    </location>
</feature>
<evidence type="ECO:0000313" key="4">
    <source>
        <dbReference type="Proteomes" id="UP000663872"/>
    </source>
</evidence>
<name>A0A818GJK0_9BILA</name>
<dbReference type="AlphaFoldDB" id="A0A818GJK0"/>
<feature type="compositionally biased region" description="Basic and acidic residues" evidence="1">
    <location>
        <begin position="38"/>
        <end position="65"/>
    </location>
</feature>
<reference evidence="2" key="1">
    <citation type="submission" date="2021-02" db="EMBL/GenBank/DDBJ databases">
        <authorList>
            <person name="Nowell W R."/>
        </authorList>
    </citation>
    <scope>NUCLEOTIDE SEQUENCE</scope>
</reference>
<dbReference type="EMBL" id="CAJNYT010002753">
    <property type="protein sequence ID" value="CAF3491186.1"/>
    <property type="molecule type" value="Genomic_DNA"/>
</dbReference>
<proteinExistence type="predicted"/>
<organism evidence="2 4">
    <name type="scientific">Rotaria socialis</name>
    <dbReference type="NCBI Taxonomy" id="392032"/>
    <lineage>
        <taxon>Eukaryota</taxon>
        <taxon>Metazoa</taxon>
        <taxon>Spiralia</taxon>
        <taxon>Gnathifera</taxon>
        <taxon>Rotifera</taxon>
        <taxon>Eurotatoria</taxon>
        <taxon>Bdelloidea</taxon>
        <taxon>Philodinida</taxon>
        <taxon>Philodinidae</taxon>
        <taxon>Rotaria</taxon>
    </lineage>
</organism>
<dbReference type="Proteomes" id="UP000663848">
    <property type="component" value="Unassembled WGS sequence"/>
</dbReference>
<protein>
    <submittedName>
        <fullName evidence="2">Uncharacterized protein</fullName>
    </submittedName>
</protein>
<feature type="compositionally biased region" description="Basic and acidic residues" evidence="1">
    <location>
        <begin position="125"/>
        <end position="146"/>
    </location>
</feature>
<evidence type="ECO:0000313" key="3">
    <source>
        <dbReference type="EMBL" id="CAF4686512.1"/>
    </source>
</evidence>
<evidence type="ECO:0000313" key="2">
    <source>
        <dbReference type="EMBL" id="CAF3491186.1"/>
    </source>
</evidence>
<accession>A0A818GJK0</accession>
<sequence>MGNNGNKELQEKKTHVGNHRKNSLITPRNDESDLQSTSKKELRKESEIPNQQHDKLKDPSDERPIELSWLQQNKSHDNYNRMSHPHHQHTKKHHHHHHHHHHSHHHNHNPNHEHLSRPPLAINRRPKDDDQVEKQTKSFIEEYIRR</sequence>
<dbReference type="EMBL" id="CAJOBR010002507">
    <property type="protein sequence ID" value="CAF4686512.1"/>
    <property type="molecule type" value="Genomic_DNA"/>
</dbReference>
<evidence type="ECO:0000256" key="1">
    <source>
        <dbReference type="SAM" id="MobiDB-lite"/>
    </source>
</evidence>
<gene>
    <name evidence="2" type="ORF">GRG538_LOCUS17001</name>
    <name evidence="3" type="ORF">QYT958_LOCUS16941</name>
</gene>